<dbReference type="InterPro" id="IPR026960">
    <property type="entry name" value="RVT-Znf"/>
</dbReference>
<dbReference type="InterPro" id="IPR032308">
    <property type="entry name" value="TDBD"/>
</dbReference>
<reference evidence="8 9" key="1">
    <citation type="journal article" date="2018" name="PLoS Genet.">
        <title>Population sequencing reveals clonal diversity and ancestral inbreeding in the grapevine cultivar Chardonnay.</title>
        <authorList>
            <person name="Roach M.J."/>
            <person name="Johnson D.L."/>
            <person name="Bohlmann J."/>
            <person name="van Vuuren H.J."/>
            <person name="Jones S.J."/>
            <person name="Pretorius I.S."/>
            <person name="Schmidt S.A."/>
            <person name="Borneman A.R."/>
        </authorList>
    </citation>
    <scope>NUCLEOTIDE SEQUENCE [LARGE SCALE GENOMIC DNA]</scope>
    <source>
        <strain evidence="9">cv. Chardonnay</strain>
        <tissue evidence="8">Leaf</tissue>
    </source>
</reference>
<organism evidence="8 9">
    <name type="scientific">Vitis vinifera</name>
    <name type="common">Grape</name>
    <dbReference type="NCBI Taxonomy" id="29760"/>
    <lineage>
        <taxon>Eukaryota</taxon>
        <taxon>Viridiplantae</taxon>
        <taxon>Streptophyta</taxon>
        <taxon>Embryophyta</taxon>
        <taxon>Tracheophyta</taxon>
        <taxon>Spermatophyta</taxon>
        <taxon>Magnoliopsida</taxon>
        <taxon>eudicotyledons</taxon>
        <taxon>Gunneridae</taxon>
        <taxon>Pentapetalae</taxon>
        <taxon>rosids</taxon>
        <taxon>Vitales</taxon>
        <taxon>Vitaceae</taxon>
        <taxon>Viteae</taxon>
        <taxon>Vitis</taxon>
    </lineage>
</organism>
<evidence type="ECO:0000256" key="3">
    <source>
        <dbReference type="ARBA" id="ARBA00022771"/>
    </source>
</evidence>
<evidence type="ECO:0000256" key="2">
    <source>
        <dbReference type="ARBA" id="ARBA00022723"/>
    </source>
</evidence>
<dbReference type="SUPFAM" id="SSF57903">
    <property type="entry name" value="FYVE/PHD zinc finger"/>
    <property type="match status" value="1"/>
</dbReference>
<evidence type="ECO:0000256" key="6">
    <source>
        <dbReference type="SAM" id="MobiDB-lite"/>
    </source>
</evidence>
<keyword evidence="4" id="KW-0862">Zinc</keyword>
<dbReference type="InterPro" id="IPR013083">
    <property type="entry name" value="Znf_RING/FYVE/PHD"/>
</dbReference>
<accession>A0A438E5N0</accession>
<evidence type="ECO:0000313" key="9">
    <source>
        <dbReference type="Proteomes" id="UP000288805"/>
    </source>
</evidence>
<gene>
    <name evidence="8" type="primary">IDM1_6</name>
    <name evidence="8" type="ORF">CK203_076321</name>
</gene>
<dbReference type="Gene3D" id="3.30.40.10">
    <property type="entry name" value="Zinc/RING finger domain, C3HC4 (zinc finger)"/>
    <property type="match status" value="1"/>
</dbReference>
<dbReference type="Pfam" id="PF16135">
    <property type="entry name" value="TDBD"/>
    <property type="match status" value="1"/>
</dbReference>
<keyword evidence="2" id="KW-0479">Metal-binding</keyword>
<dbReference type="InterPro" id="IPR001965">
    <property type="entry name" value="Znf_PHD"/>
</dbReference>
<dbReference type="PANTHER" id="PTHR46508">
    <property type="entry name" value="PHD FINGER FAMILY PROTEIN"/>
    <property type="match status" value="1"/>
</dbReference>
<evidence type="ECO:0000256" key="5">
    <source>
        <dbReference type="ARBA" id="ARBA00023242"/>
    </source>
</evidence>
<dbReference type="InterPro" id="IPR011011">
    <property type="entry name" value="Znf_FYVE_PHD"/>
</dbReference>
<dbReference type="Proteomes" id="UP000288805">
    <property type="component" value="Unassembled WGS sequence"/>
</dbReference>
<evidence type="ECO:0000256" key="4">
    <source>
        <dbReference type="ARBA" id="ARBA00022833"/>
    </source>
</evidence>
<protein>
    <submittedName>
        <fullName evidence="8">Increased DNA methylation 1</fullName>
    </submittedName>
</protein>
<name>A0A438E5N0_VITVI</name>
<comment type="subcellular location">
    <subcellularLocation>
        <location evidence="1">Nucleus</location>
    </subcellularLocation>
</comment>
<sequence>MLLSKEIEDLHDDDFEGSNDECRIFREVFFRNNTDSASKRFLVTGFINFECEDNKQTDTSLCSNSENSAVTSQSSKDLYMGDSCNVPEDSRGTSGPVSFSERFTLVEGNDHDVNVKRMKLSDDELCNLKPDFEKFFDSSAPLKEIVSGMSPPASESVYKKVRCHLVESSDQGVKYRCYLLKRHLQMERACSFSDRDAMKCRLSSLDGSDRKEVVVSKAIASPVSQESFATKLLVASPPVAVADKSGPPLFSEDRPKKSVFLELDALYASPSVESLKDPRPLLHDHINHVLIAAGWSIEKRKRNSRPHESQFIDRQREGRFVNFLRLGDYVINEAETAITLAHRWSLLDPFITVVFIDKKIGALRKGNAVTAKRSIVVEKKQKNNAVLVMKDVGCIKNQFARRDLPAAISDSSLASGSALTVFEGTYHMADEKGEQFGDGRPLKFGQHAQKGAVRTLKGVSIYMADEKDGMCIQSGKGLYDVPITSENVDVMRSETVSPHQDSNMNSPSCDKQISDHNMELSVDIVKAASNDMWDEKDEWLEGLVTDKVGSHLLQSLEDVPNCTIKNGLAQGDDPDKTYAQLDFSLCGDAPISHKIVIPGVLHPSGHIRNEGGRAVEASELKTDGTYLSADAILKKKMRRKSKKISEIKLSTLYRNEILGLPLPSRAELQNIHEHDPELESEEMEESLMAIARNNGGCKRSSSLSSSQCQSERKRSKFKKFHHSVDSSGGLVQVVHDGDFSEEFNIENNTNNESLHVNIGSKPETKYGNGQRNSSSCQIEDDDLLIAAIIQNRNASSSTKRPSSKMKVKKSKAPNKLKKRKGNCKLLPRSVGKGGRHATDGKWTSSGVRTVLSWLIDAGVISSNDVIQYRNLKDNAVVKDGYVTRDGIVCKCCTELFSVCNFKIHAGFKLNRPCRNLFMESGKSFTLCQLQAWSTEYKVRKGGIKNVQIDEIDQNDDSCGLCGDGGELICCDNCPSTFHQACLSAKVHLSWQCASLMPNASHGQRTRVSLLQFADDTIFFSKASLDLLQNLKIILLVFGQVSGLKINLEKSTISGLPLGGNPKTIGFWDPVVERISRREERSPNQMEVVSRPREMGGLGFGKTSMRNSALLGKWLWRFPRERSGLWHKVIASIYGTHLMDGTPTWWLDGLNGCPWKAIAQVFQEFSPFVRLVVGNGERIRLKSVVFVFVRLVFSEIFFLCLVKRFKSLMFLPAKFLWSSKVPSKVKALAWLVAHGKVNTNDKLQLRRPYKALCPQWCILCKGMESRLTTFFFIVPSPLDFGTGLGNSVRGKILWQIACLTLIWMVWQERNNRIFEDKGRTEEVVWDLIRFYSSLWASCTEAFRGVSSKHSTNQLDWGLRFKSLKSSLKAIGIAQTALAGFVEIWLRTERHQNPLKATGRGSAVGWKMGLYCCLVIAWLMEGFCAGKAMIYSGLQGLLGFVNHIADGFTWTLLRCIHDDQKVHSSQKLALKAECNSKLAVALTIMEECFLSMVDPRTGIDMIPHVLYNRG</sequence>
<dbReference type="GO" id="GO:0008270">
    <property type="term" value="F:zinc ion binding"/>
    <property type="evidence" value="ECO:0007669"/>
    <property type="project" value="UniProtKB-KW"/>
</dbReference>
<dbReference type="PANTHER" id="PTHR46508:SF2">
    <property type="entry name" value="INCREASED DNA METHYLATION 1"/>
    <property type="match status" value="1"/>
</dbReference>
<evidence type="ECO:0000313" key="8">
    <source>
        <dbReference type="EMBL" id="RVW42924.1"/>
    </source>
</evidence>
<keyword evidence="5" id="KW-0539">Nucleus</keyword>
<feature type="domain" description="Zinc finger PHD-type" evidence="7">
    <location>
        <begin position="957"/>
        <end position="996"/>
    </location>
</feature>
<proteinExistence type="predicted"/>
<keyword evidence="3" id="KW-0863">Zinc-finger</keyword>
<feature type="compositionally biased region" description="Basic residues" evidence="6">
    <location>
        <begin position="801"/>
        <end position="813"/>
    </location>
</feature>
<dbReference type="GO" id="GO:0005634">
    <property type="term" value="C:nucleus"/>
    <property type="evidence" value="ECO:0007669"/>
    <property type="project" value="UniProtKB-SubCell"/>
</dbReference>
<dbReference type="EMBL" id="QGNW01001390">
    <property type="protein sequence ID" value="RVW42924.1"/>
    <property type="molecule type" value="Genomic_DNA"/>
</dbReference>
<feature type="region of interest" description="Disordered" evidence="6">
    <location>
        <begin position="793"/>
        <end position="813"/>
    </location>
</feature>
<dbReference type="Pfam" id="PF13966">
    <property type="entry name" value="zf-RVT"/>
    <property type="match status" value="1"/>
</dbReference>
<evidence type="ECO:0000256" key="1">
    <source>
        <dbReference type="ARBA" id="ARBA00004123"/>
    </source>
</evidence>
<dbReference type="SMART" id="SM00249">
    <property type="entry name" value="PHD"/>
    <property type="match status" value="1"/>
</dbReference>
<evidence type="ECO:0000259" key="7">
    <source>
        <dbReference type="SMART" id="SM00249"/>
    </source>
</evidence>
<comment type="caution">
    <text evidence="8">The sequence shown here is derived from an EMBL/GenBank/DDBJ whole genome shotgun (WGS) entry which is preliminary data.</text>
</comment>